<keyword evidence="1" id="KW-0812">Transmembrane</keyword>
<keyword evidence="1" id="KW-1133">Transmembrane helix</keyword>
<keyword evidence="1" id="KW-0472">Membrane</keyword>
<organism evidence="2 3">
    <name type="scientific">Corynebacterium appendicis CIP 107643</name>
    <dbReference type="NCBI Taxonomy" id="1161099"/>
    <lineage>
        <taxon>Bacteria</taxon>
        <taxon>Bacillati</taxon>
        <taxon>Actinomycetota</taxon>
        <taxon>Actinomycetes</taxon>
        <taxon>Mycobacteriales</taxon>
        <taxon>Corynebacteriaceae</taxon>
        <taxon>Corynebacterium</taxon>
    </lineage>
</organism>
<reference evidence="3" key="1">
    <citation type="submission" date="2017-01" db="EMBL/GenBank/DDBJ databases">
        <authorList>
            <person name="Varghese N."/>
            <person name="Submissions S."/>
        </authorList>
    </citation>
    <scope>NUCLEOTIDE SEQUENCE [LARGE SCALE GENOMIC DNA]</scope>
    <source>
        <strain evidence="3">DSM 44531</strain>
    </source>
</reference>
<dbReference type="AlphaFoldDB" id="A0A1N7IN15"/>
<feature type="transmembrane region" description="Helical" evidence="1">
    <location>
        <begin position="58"/>
        <end position="91"/>
    </location>
</feature>
<dbReference type="STRING" id="1161099.SAMN05444817_10185"/>
<dbReference type="EMBL" id="FTOF01000001">
    <property type="protein sequence ID" value="SIS38465.1"/>
    <property type="molecule type" value="Genomic_DNA"/>
</dbReference>
<dbReference type="Pfam" id="PF10724">
    <property type="entry name" value="DUF2516"/>
    <property type="match status" value="1"/>
</dbReference>
<evidence type="ECO:0008006" key="4">
    <source>
        <dbReference type="Google" id="ProtNLM"/>
    </source>
</evidence>
<protein>
    <recommendedName>
        <fullName evidence="4">DUF2516 family protein</fullName>
    </recommendedName>
</protein>
<evidence type="ECO:0000256" key="1">
    <source>
        <dbReference type="SAM" id="Phobius"/>
    </source>
</evidence>
<keyword evidence="3" id="KW-1185">Reference proteome</keyword>
<name>A0A1N7IN15_9CORY</name>
<sequence>MTLFQLPELTLENWIIIAPSLLRMMLMTLVGIAGFVGAVMAGLTRADAFDAGDRMPKVAWVAILLLSGFACISSFMFLGLIGCVFIGLYFFDVRPQLNNILRGNYGW</sequence>
<dbReference type="InterPro" id="IPR019662">
    <property type="entry name" value="DUF2516"/>
</dbReference>
<evidence type="ECO:0000313" key="3">
    <source>
        <dbReference type="Proteomes" id="UP000186292"/>
    </source>
</evidence>
<dbReference type="Proteomes" id="UP000186292">
    <property type="component" value="Unassembled WGS sequence"/>
</dbReference>
<proteinExistence type="predicted"/>
<gene>
    <name evidence="2" type="ORF">SAMN05444817_10185</name>
</gene>
<feature type="transmembrane region" description="Helical" evidence="1">
    <location>
        <begin position="20"/>
        <end position="46"/>
    </location>
</feature>
<evidence type="ECO:0000313" key="2">
    <source>
        <dbReference type="EMBL" id="SIS38465.1"/>
    </source>
</evidence>
<accession>A0A1N7IN15</accession>